<evidence type="ECO:0000256" key="5">
    <source>
        <dbReference type="ARBA" id="ARBA00023077"/>
    </source>
</evidence>
<dbReference type="SUPFAM" id="SSF56935">
    <property type="entry name" value="Porins"/>
    <property type="match status" value="1"/>
</dbReference>
<comment type="similarity">
    <text evidence="8 9">Belongs to the TonB-dependent receptor family.</text>
</comment>
<dbReference type="GO" id="GO:0009279">
    <property type="term" value="C:cell outer membrane"/>
    <property type="evidence" value="ECO:0007669"/>
    <property type="project" value="UniProtKB-SubCell"/>
</dbReference>
<dbReference type="GO" id="GO:0015344">
    <property type="term" value="F:siderophore uptake transmembrane transporter activity"/>
    <property type="evidence" value="ECO:0007669"/>
    <property type="project" value="TreeGrafter"/>
</dbReference>
<dbReference type="AlphaFoldDB" id="A0A380C978"/>
<dbReference type="InterPro" id="IPR036942">
    <property type="entry name" value="Beta-barrel_TonB_sf"/>
</dbReference>
<gene>
    <name evidence="12" type="ORF">NCTC11388_02423</name>
</gene>
<feature type="domain" description="TonB-dependent receptor plug" evidence="11">
    <location>
        <begin position="75"/>
        <end position="175"/>
    </location>
</feature>
<accession>A0A380C978</accession>
<keyword evidence="6 8" id="KW-0472">Membrane</keyword>
<dbReference type="InterPro" id="IPR039426">
    <property type="entry name" value="TonB-dep_rcpt-like"/>
</dbReference>
<protein>
    <submittedName>
        <fullName evidence="12">Probable TonB-dependent receptor NMB0964</fullName>
    </submittedName>
</protein>
<evidence type="ECO:0000256" key="6">
    <source>
        <dbReference type="ARBA" id="ARBA00023136"/>
    </source>
</evidence>
<organism evidence="12 13">
    <name type="scientific">Sphingobacterium spiritivorum</name>
    <name type="common">Flavobacterium spiritivorum</name>
    <dbReference type="NCBI Taxonomy" id="258"/>
    <lineage>
        <taxon>Bacteria</taxon>
        <taxon>Pseudomonadati</taxon>
        <taxon>Bacteroidota</taxon>
        <taxon>Sphingobacteriia</taxon>
        <taxon>Sphingobacteriales</taxon>
        <taxon>Sphingobacteriaceae</taxon>
        <taxon>Sphingobacterium</taxon>
    </lineage>
</organism>
<dbReference type="Proteomes" id="UP000254893">
    <property type="component" value="Unassembled WGS sequence"/>
</dbReference>
<keyword evidence="2 8" id="KW-0813">Transport</keyword>
<comment type="subcellular location">
    <subcellularLocation>
        <location evidence="1 8">Cell outer membrane</location>
        <topology evidence="1 8">Multi-pass membrane protein</topology>
    </subcellularLocation>
</comment>
<dbReference type="InterPro" id="IPR000531">
    <property type="entry name" value="Beta-barrel_TonB"/>
</dbReference>
<evidence type="ECO:0000256" key="3">
    <source>
        <dbReference type="ARBA" id="ARBA00022452"/>
    </source>
</evidence>
<evidence type="ECO:0000256" key="8">
    <source>
        <dbReference type="PROSITE-ProRule" id="PRU01360"/>
    </source>
</evidence>
<keyword evidence="7 8" id="KW-0998">Cell outer membrane</keyword>
<dbReference type="PANTHER" id="PTHR30069:SF40">
    <property type="entry name" value="TONB-DEPENDENT RECEPTOR NMB0964-RELATED"/>
    <property type="match status" value="1"/>
</dbReference>
<dbReference type="GO" id="GO:0044718">
    <property type="term" value="P:siderophore transmembrane transport"/>
    <property type="evidence" value="ECO:0007669"/>
    <property type="project" value="TreeGrafter"/>
</dbReference>
<reference evidence="12 13" key="1">
    <citation type="submission" date="2018-06" db="EMBL/GenBank/DDBJ databases">
        <authorList>
            <consortium name="Pathogen Informatics"/>
            <person name="Doyle S."/>
        </authorList>
    </citation>
    <scope>NUCLEOTIDE SEQUENCE [LARGE SCALE GENOMIC DNA]</scope>
    <source>
        <strain evidence="12 13">NCTC11388</strain>
    </source>
</reference>
<dbReference type="InterPro" id="IPR037066">
    <property type="entry name" value="Plug_dom_sf"/>
</dbReference>
<evidence type="ECO:0000256" key="1">
    <source>
        <dbReference type="ARBA" id="ARBA00004571"/>
    </source>
</evidence>
<evidence type="ECO:0000256" key="7">
    <source>
        <dbReference type="ARBA" id="ARBA00023237"/>
    </source>
</evidence>
<evidence type="ECO:0000259" key="10">
    <source>
        <dbReference type="Pfam" id="PF00593"/>
    </source>
</evidence>
<dbReference type="Gene3D" id="2.40.170.20">
    <property type="entry name" value="TonB-dependent receptor, beta-barrel domain"/>
    <property type="match status" value="1"/>
</dbReference>
<keyword evidence="3 8" id="KW-1134">Transmembrane beta strand</keyword>
<dbReference type="PANTHER" id="PTHR30069">
    <property type="entry name" value="TONB-DEPENDENT OUTER MEMBRANE RECEPTOR"/>
    <property type="match status" value="1"/>
</dbReference>
<dbReference type="Gene3D" id="2.170.130.10">
    <property type="entry name" value="TonB-dependent receptor, plug domain"/>
    <property type="match status" value="1"/>
</dbReference>
<sequence>MLHLKFVFIFLHHHLNITSQLYMKSLHYRIPLVLILSTGIFYVPCLQAQEKVTPDSLKKINLPTAIVTGSKSRKGNVSELGRKDLDILQAKTLGETLSRVPGVQNANFGPNSGAPMIRSLSGNRVKILANGLSYNDLSGISPNLNSNVDMDNLLGIDVYKGSASVLYGGKAIGGAVDLHDNTIPTTLFAQPFGGRVTVEGGTNSGNRQAIDINGNLGKKWAWHLGGMNQHHNNLKIPGNTKAPIAYDPRIDHLTETMAQVHVDRETIRNLSLYPYLSQFVLDHMNDPKWGLSEADLYTFEAHSVIGTERVPNPSNDKYIPGQDPNTPLSTTVIHGISDYAPVTKGIMPNSHAESRAINIGTSYIQDRWRIGLGYRALEGYYGIPGFAMTSKPKHSHDVVVPMPDYAPINTRALAHSALFETAYRADSSLISAWKLNYMMQLSDDRELVGIYQVNKFNSTRHAIRTELEHQVKKFWKGTSGTDFSFLKIDGTGAQRYLPNNWSREVGAFTLQQFTFQPVLLNLGYRHDWVIRRAEHDAGYKTSRGMAGGKLSDRNFDLNHFSVDLLWNVLKTAFVKLSYNHAERAPDVNELYAGNDHFAIMIEENGDDRLPKEVAKTYEFGAGWQAYGFQVSATYYETTFDNYLYLAHTGMSRSGGFLVKEWRASDTEISGWEAELSYKASWSKDRAWEISSFFDLVKNKNTADDNMRKWAEGDYMPNLPTSRYGIAGSLQLDKIFFHASFDRYLEQRYLGKNINPEPPMPAYSLLAGRLGYRLKFMGQTVECYAHGNNLLNIEARPQNSFLKYLAPLPGRNISLGVKVIL</sequence>
<keyword evidence="5 9" id="KW-0798">TonB box</keyword>
<evidence type="ECO:0000259" key="11">
    <source>
        <dbReference type="Pfam" id="PF07715"/>
    </source>
</evidence>
<dbReference type="Pfam" id="PF07715">
    <property type="entry name" value="Plug"/>
    <property type="match status" value="1"/>
</dbReference>
<evidence type="ECO:0000256" key="2">
    <source>
        <dbReference type="ARBA" id="ARBA00022448"/>
    </source>
</evidence>
<dbReference type="Pfam" id="PF00593">
    <property type="entry name" value="TonB_dep_Rec_b-barrel"/>
    <property type="match status" value="1"/>
</dbReference>
<proteinExistence type="inferred from homology"/>
<evidence type="ECO:0000313" key="12">
    <source>
        <dbReference type="EMBL" id="SUJ15021.1"/>
    </source>
</evidence>
<evidence type="ECO:0000256" key="4">
    <source>
        <dbReference type="ARBA" id="ARBA00022692"/>
    </source>
</evidence>
<keyword evidence="12" id="KW-0675">Receptor</keyword>
<dbReference type="InterPro" id="IPR012910">
    <property type="entry name" value="Plug_dom"/>
</dbReference>
<evidence type="ECO:0000256" key="9">
    <source>
        <dbReference type="RuleBase" id="RU003357"/>
    </source>
</evidence>
<dbReference type="PROSITE" id="PS52016">
    <property type="entry name" value="TONB_DEPENDENT_REC_3"/>
    <property type="match status" value="1"/>
</dbReference>
<evidence type="ECO:0000313" key="13">
    <source>
        <dbReference type="Proteomes" id="UP000254893"/>
    </source>
</evidence>
<feature type="domain" description="TonB-dependent receptor-like beta-barrel" evidence="10">
    <location>
        <begin position="349"/>
        <end position="789"/>
    </location>
</feature>
<dbReference type="EMBL" id="UGYW01000002">
    <property type="protein sequence ID" value="SUJ15021.1"/>
    <property type="molecule type" value="Genomic_DNA"/>
</dbReference>
<keyword evidence="4 8" id="KW-0812">Transmembrane</keyword>
<name>A0A380C978_SPHSI</name>